<evidence type="ECO:0000256" key="2">
    <source>
        <dbReference type="SAM" id="Phobius"/>
    </source>
</evidence>
<keyword evidence="2" id="KW-1133">Transmembrane helix</keyword>
<organism evidence="4 5">
    <name type="scientific">Methylocaldum szegediense</name>
    <dbReference type="NCBI Taxonomy" id="73780"/>
    <lineage>
        <taxon>Bacteria</taxon>
        <taxon>Pseudomonadati</taxon>
        <taxon>Pseudomonadota</taxon>
        <taxon>Gammaproteobacteria</taxon>
        <taxon>Methylococcales</taxon>
        <taxon>Methylococcaceae</taxon>
        <taxon>Methylocaldum</taxon>
    </lineage>
</organism>
<keyword evidence="2" id="KW-0472">Membrane</keyword>
<gene>
    <name evidence="4" type="ORF">MSZNOR_0559</name>
</gene>
<dbReference type="RefSeq" id="WP_051331760.1">
    <property type="nucleotide sequence ID" value="NZ_OX458333.1"/>
</dbReference>
<keyword evidence="5" id="KW-1185">Reference proteome</keyword>
<evidence type="ECO:0000256" key="1">
    <source>
        <dbReference type="SAM" id="MobiDB-lite"/>
    </source>
</evidence>
<evidence type="ECO:0000313" key="5">
    <source>
        <dbReference type="Proteomes" id="UP001162030"/>
    </source>
</evidence>
<keyword evidence="2" id="KW-0812">Transmembrane</keyword>
<feature type="compositionally biased region" description="Basic and acidic residues" evidence="1">
    <location>
        <begin position="279"/>
        <end position="288"/>
    </location>
</feature>
<feature type="region of interest" description="Disordered" evidence="1">
    <location>
        <begin position="279"/>
        <end position="302"/>
    </location>
</feature>
<feature type="signal peptide" evidence="3">
    <location>
        <begin position="1"/>
        <end position="22"/>
    </location>
</feature>
<accession>A0ABM9HX75</accession>
<protein>
    <submittedName>
        <fullName evidence="4">MxaA protein</fullName>
    </submittedName>
</protein>
<feature type="transmembrane region" description="Helical" evidence="2">
    <location>
        <begin position="174"/>
        <end position="195"/>
    </location>
</feature>
<evidence type="ECO:0000313" key="4">
    <source>
        <dbReference type="EMBL" id="CAI8746078.1"/>
    </source>
</evidence>
<keyword evidence="3" id="KW-0732">Signal</keyword>
<feature type="compositionally biased region" description="Gly residues" evidence="1">
    <location>
        <begin position="290"/>
        <end position="300"/>
    </location>
</feature>
<name>A0ABM9HX75_9GAMM</name>
<dbReference type="Proteomes" id="UP001162030">
    <property type="component" value="Chromosome"/>
</dbReference>
<dbReference type="EMBL" id="OX458333">
    <property type="protein sequence ID" value="CAI8746078.1"/>
    <property type="molecule type" value="Genomic_DNA"/>
</dbReference>
<evidence type="ECO:0000256" key="3">
    <source>
        <dbReference type="SAM" id="SignalP"/>
    </source>
</evidence>
<proteinExistence type="predicted"/>
<sequence>MRRAYIAILAFLLGAVGSPARSGETPEAVRDFQVLTPRPFGYAIGDLIRQKLIVDVDRSAVLDRNSIPNDRINRWLEVREAKVTEEERGDLRRYVIELAYQTFYAPLEVKNLAIPAFNLVFNQNGDAFQLEVPNWVFTTAPIRELSVLREEGLEPMRPDLSPVLADGNGPRLRLSFAMVVGGGACLYLAYLYGYLPWQQRGRHFRAAYRSLRTLNRAAQTSDYAAAYTAVHRAFNGVYGQPLFSERLEAFFEENPAFRPLRAEIEAFFASSYEFFFSERGKETSREGESGSEGGPSGEGEGTAFSMSRLLRLCRDCYDIERTLR</sequence>
<reference evidence="4 5" key="1">
    <citation type="submission" date="2023-03" db="EMBL/GenBank/DDBJ databases">
        <authorList>
            <person name="Pearce D."/>
        </authorList>
    </citation>
    <scope>NUCLEOTIDE SEQUENCE [LARGE SCALE GENOMIC DNA]</scope>
    <source>
        <strain evidence="4">Msz</strain>
    </source>
</reference>
<feature type="chain" id="PRO_5047474192" evidence="3">
    <location>
        <begin position="23"/>
        <end position="324"/>
    </location>
</feature>